<organism evidence="1 2">
    <name type="scientific">Silvanigrella paludirubra</name>
    <dbReference type="NCBI Taxonomy" id="2499159"/>
    <lineage>
        <taxon>Bacteria</taxon>
        <taxon>Pseudomonadati</taxon>
        <taxon>Bdellovibrionota</taxon>
        <taxon>Oligoflexia</taxon>
        <taxon>Silvanigrellales</taxon>
        <taxon>Silvanigrellaceae</taxon>
        <taxon>Silvanigrella</taxon>
    </lineage>
</organism>
<sequence>MEKYFKNCIFIYIAIPIILYTNYSFSESIPTDWSGVRSNGMGGAFTATANDETSIYSNPAGLSETRNPAAKRFVHELKPLDLEIGGNAQMLSNMSSDPTNWGSDMIRSAKNNPGNQSYLLLQSFNEIIMGAKRSLTILVGTPIRSENKMAFMNTSSPNQAYFVSTTTVSGALGISGSTERGFFRYGISLRPNYRVDYQNQNVDTTKYTTTNDLVNLANNSGDKTTSFAVDAGFTATAADYWFPTFGFAIRNIPTGCVDNYTNPINQTKETMCGATRDGGSTSSANSSKIDPTELRAGVSLTPRGKIGKSKVNLRLSIDAYPIPIQIDGSNYGIDGIDTNKIIHAGAELFFGNVLIQQGFGIRGGYMEGGPTWGTSFNLAFLSIEYSSYLVSDTLPLPNGTVNKFVERRHLLGISYHW</sequence>
<name>A0A6N6VU69_9BACT</name>
<protein>
    <recommendedName>
        <fullName evidence="3">DUF5723 domain-containing protein</fullName>
    </recommendedName>
</protein>
<proteinExistence type="predicted"/>
<dbReference type="EMBL" id="WFLM01000002">
    <property type="protein sequence ID" value="KAB8039733.1"/>
    <property type="molecule type" value="Genomic_DNA"/>
</dbReference>
<dbReference type="AlphaFoldDB" id="A0A6N6VU69"/>
<accession>A0A6N6VU69</accession>
<comment type="caution">
    <text evidence="1">The sequence shown here is derived from an EMBL/GenBank/DDBJ whole genome shotgun (WGS) entry which is preliminary data.</text>
</comment>
<evidence type="ECO:0000313" key="1">
    <source>
        <dbReference type="EMBL" id="KAB8039733.1"/>
    </source>
</evidence>
<dbReference type="RefSeq" id="WP_153419175.1">
    <property type="nucleotide sequence ID" value="NZ_WFLM01000002.1"/>
</dbReference>
<keyword evidence="2" id="KW-1185">Reference proteome</keyword>
<dbReference type="Proteomes" id="UP000437748">
    <property type="component" value="Unassembled WGS sequence"/>
</dbReference>
<dbReference type="OrthoDB" id="5290108at2"/>
<evidence type="ECO:0008006" key="3">
    <source>
        <dbReference type="Google" id="ProtNLM"/>
    </source>
</evidence>
<gene>
    <name evidence="1" type="ORF">GCL60_05580</name>
</gene>
<reference evidence="1 2" key="1">
    <citation type="submission" date="2019-10" db="EMBL/GenBank/DDBJ databases">
        <title>New species of Slilvanegrellaceae.</title>
        <authorList>
            <person name="Pitt A."/>
            <person name="Hahn M.W."/>
        </authorList>
    </citation>
    <scope>NUCLEOTIDE SEQUENCE [LARGE SCALE GENOMIC DNA]</scope>
    <source>
        <strain evidence="1 2">SP-Ram-0.45-NSY-1</strain>
    </source>
</reference>
<dbReference type="Gene3D" id="2.40.160.60">
    <property type="entry name" value="Outer membrane protein transport protein (OMPP1/FadL/TodX)"/>
    <property type="match status" value="1"/>
</dbReference>
<evidence type="ECO:0000313" key="2">
    <source>
        <dbReference type="Proteomes" id="UP000437748"/>
    </source>
</evidence>